<dbReference type="AlphaFoldDB" id="A0AAJ5UJ70"/>
<dbReference type="Pfam" id="PF05713">
    <property type="entry name" value="MobC"/>
    <property type="match status" value="1"/>
</dbReference>
<protein>
    <submittedName>
        <fullName evidence="2">MobC family plasmid mobilization relaxosome protein</fullName>
    </submittedName>
</protein>
<accession>A0AAJ5UJ70</accession>
<geneLocation type="plasmid" evidence="2 3">
    <name>pXF-P1.CFBP8073</name>
</geneLocation>
<reference evidence="2" key="2">
    <citation type="submission" date="2022-10" db="EMBL/GenBank/DDBJ databases">
        <authorList>
            <person name="Landa B."/>
            <person name="Arias-Giraldo L.F."/>
            <person name="Roman-Ecija M."/>
            <person name="Velasco-Amo M.P."/>
            <person name="De La Fuente L."/>
            <person name="Marco-Noales E."/>
            <person name="Moralejo E."/>
        </authorList>
    </citation>
    <scope>NUCLEOTIDE SEQUENCE</scope>
    <source>
        <strain evidence="2">CFBP8073</strain>
        <plasmid evidence="2">pXF-P1.CFBP8073</plasmid>
    </source>
</reference>
<dbReference type="EMBL" id="CP109888">
    <property type="protein sequence ID" value="WCF29588.1"/>
    <property type="molecule type" value="Genomic_DNA"/>
</dbReference>
<evidence type="ECO:0000313" key="2">
    <source>
        <dbReference type="EMBL" id="WCF29588.1"/>
    </source>
</evidence>
<dbReference type="Proteomes" id="UP001211513">
    <property type="component" value="Plasmid pXF-P1.CFBP8073"/>
</dbReference>
<organism evidence="2 3">
    <name type="scientific">Xylella fastidiosa subsp. fastidiosa</name>
    <dbReference type="NCBI Taxonomy" id="644356"/>
    <lineage>
        <taxon>Bacteria</taxon>
        <taxon>Pseudomonadati</taxon>
        <taxon>Pseudomonadota</taxon>
        <taxon>Gammaproteobacteria</taxon>
        <taxon>Lysobacterales</taxon>
        <taxon>Lysobacteraceae</taxon>
        <taxon>Xylella</taxon>
    </lineage>
</organism>
<dbReference type="InterPro" id="IPR008687">
    <property type="entry name" value="MobC"/>
</dbReference>
<evidence type="ECO:0000313" key="3">
    <source>
        <dbReference type="Proteomes" id="UP001211513"/>
    </source>
</evidence>
<dbReference type="RefSeq" id="WP_081046910.1">
    <property type="nucleotide sequence ID" value="NZ_CP109888.1"/>
</dbReference>
<sequence>MPVLKTVVEPETKTRFRSMAKARGLSESELLRAVVLAVTGQDTDTDTPLEPYAEAEKVDIDRMTVRMARFLLEGTKERARSKGMAPSRYVAALVQSNLTKQPVMTEEEIKVLLASNRELAAIGRNINQIAHVLNSANSAFRETERVRLDKLAELHQVLVENRAAIRALVRASQNAWQAD</sequence>
<reference evidence="2" key="1">
    <citation type="journal article" date="2022" name="Phytopathology">
        <title>Complete circularized genome resources of seven strains of Xylella fastidiosa subsp. fastidiosa using hybrid assembly reveals unknown plasmids.</title>
        <authorList>
            <person name="Velasco-Amo M.D.P."/>
            <person name="Arias-Giraldo L.F.F."/>
            <person name="Ecija M.R."/>
            <person name="De La Fuente L."/>
            <person name="Marco-Noales E."/>
            <person name="Moralejo E."/>
            <person name="Navas-Cort J.A."/>
            <person name="Landa B.B."/>
        </authorList>
    </citation>
    <scope>NUCLEOTIDE SEQUENCE</scope>
    <source>
        <strain evidence="2">CFBP8073</strain>
    </source>
</reference>
<evidence type="ECO:0000259" key="1">
    <source>
        <dbReference type="Pfam" id="PF05713"/>
    </source>
</evidence>
<gene>
    <name evidence="2" type="ORF">OK117_12395</name>
</gene>
<keyword evidence="2" id="KW-0614">Plasmid</keyword>
<feature type="domain" description="Bacterial mobilisation" evidence="1">
    <location>
        <begin position="117"/>
        <end position="140"/>
    </location>
</feature>
<proteinExistence type="predicted"/>
<name>A0AAJ5UJ70_XYLFS</name>